<dbReference type="PROSITE" id="PS50949">
    <property type="entry name" value="HTH_GNTR"/>
    <property type="match status" value="1"/>
</dbReference>
<keyword evidence="6" id="KW-1185">Reference proteome</keyword>
<dbReference type="InterPro" id="IPR008920">
    <property type="entry name" value="TF_FadR/GntR_C"/>
</dbReference>
<reference evidence="5 6" key="1">
    <citation type="journal article" date="2015" name="Genome Announc.">
        <title>Draft Genome Sequence of Clostridium tyrobutyricum Strain DIVETGP, Isolated from Cow's Milk for Grana Padano Production.</title>
        <authorList>
            <person name="Soggiu A."/>
            <person name="Piras C."/>
            <person name="Gaiarsa S."/>
            <person name="Sassera D."/>
            <person name="Roncada P."/>
            <person name="Bendixen E."/>
            <person name="Brasca M."/>
            <person name="Bonizzi L."/>
        </authorList>
    </citation>
    <scope>NUCLEOTIDE SEQUENCE [LARGE SCALE GENOMIC DNA]</scope>
    <source>
        <strain evidence="5 6">DIVETGP</strain>
    </source>
</reference>
<dbReference type="SMART" id="SM00345">
    <property type="entry name" value="HTH_GNTR"/>
    <property type="match status" value="1"/>
</dbReference>
<feature type="domain" description="HTH gntR-type" evidence="4">
    <location>
        <begin position="11"/>
        <end position="78"/>
    </location>
</feature>
<evidence type="ECO:0000313" key="6">
    <source>
        <dbReference type="Proteomes" id="UP000019482"/>
    </source>
</evidence>
<name>W6N7Q7_CLOTY</name>
<sequence length="216" mass="24909">MNILPKIGNKVSLTQKAYDAIKEAILTNKLKPGELLIEEKLAEQLEISRTPLRSALKMLSYDHLVTINSSRNVMVTNIDQGELNQIAVVRKALETTAVMELKNNITKGEIKELGKIVTDQFEAYEHKNYDKLIEMEYEFHVKIAKYTKNKWIYDMVKTSNTVVQRYLVLSGSLNKYARVAIEEHEEIVESIKNGEFEKASENMKHHIINVNDRMLK</sequence>
<proteinExistence type="predicted"/>
<keyword evidence="2" id="KW-0238">DNA-binding</keyword>
<dbReference type="GeneID" id="29420793"/>
<dbReference type="InterPro" id="IPR036390">
    <property type="entry name" value="WH_DNA-bd_sf"/>
</dbReference>
<comment type="caution">
    <text evidence="5">The sequence shown here is derived from an EMBL/GenBank/DDBJ whole genome shotgun (WGS) entry which is preliminary data.</text>
</comment>
<dbReference type="InterPro" id="IPR036388">
    <property type="entry name" value="WH-like_DNA-bd_sf"/>
</dbReference>
<evidence type="ECO:0000256" key="3">
    <source>
        <dbReference type="ARBA" id="ARBA00023163"/>
    </source>
</evidence>
<dbReference type="EMBL" id="CBXI010000023">
    <property type="protein sequence ID" value="CDL91404.1"/>
    <property type="molecule type" value="Genomic_DNA"/>
</dbReference>
<accession>W6N7Q7</accession>
<dbReference type="PANTHER" id="PTHR43537:SF24">
    <property type="entry name" value="GLUCONATE OPERON TRANSCRIPTIONAL REPRESSOR"/>
    <property type="match status" value="1"/>
</dbReference>
<dbReference type="OrthoDB" id="9781630at2"/>
<evidence type="ECO:0000256" key="1">
    <source>
        <dbReference type="ARBA" id="ARBA00023015"/>
    </source>
</evidence>
<dbReference type="GO" id="GO:0003677">
    <property type="term" value="F:DNA binding"/>
    <property type="evidence" value="ECO:0007669"/>
    <property type="project" value="UniProtKB-KW"/>
</dbReference>
<dbReference type="InterPro" id="IPR011711">
    <property type="entry name" value="GntR_C"/>
</dbReference>
<dbReference type="RefSeq" id="WP_017895951.1">
    <property type="nucleotide sequence ID" value="NZ_CBXI010000023.1"/>
</dbReference>
<dbReference type="SMART" id="SM00895">
    <property type="entry name" value="FCD"/>
    <property type="match status" value="1"/>
</dbReference>
<dbReference type="Pfam" id="PF07729">
    <property type="entry name" value="FCD"/>
    <property type="match status" value="1"/>
</dbReference>
<dbReference type="InterPro" id="IPR000524">
    <property type="entry name" value="Tscrpt_reg_HTH_GntR"/>
</dbReference>
<dbReference type="Gene3D" id="1.10.10.10">
    <property type="entry name" value="Winged helix-like DNA-binding domain superfamily/Winged helix DNA-binding domain"/>
    <property type="match status" value="1"/>
</dbReference>
<organism evidence="5 6">
    <name type="scientific">Clostridium tyrobutyricum DIVETGP</name>
    <dbReference type="NCBI Taxonomy" id="1408889"/>
    <lineage>
        <taxon>Bacteria</taxon>
        <taxon>Bacillati</taxon>
        <taxon>Bacillota</taxon>
        <taxon>Clostridia</taxon>
        <taxon>Eubacteriales</taxon>
        <taxon>Clostridiaceae</taxon>
        <taxon>Clostridium</taxon>
    </lineage>
</organism>
<dbReference type="PANTHER" id="PTHR43537">
    <property type="entry name" value="TRANSCRIPTIONAL REGULATOR, GNTR FAMILY"/>
    <property type="match status" value="1"/>
</dbReference>
<dbReference type="GO" id="GO:0003700">
    <property type="term" value="F:DNA-binding transcription factor activity"/>
    <property type="evidence" value="ECO:0007669"/>
    <property type="project" value="InterPro"/>
</dbReference>
<evidence type="ECO:0000313" key="5">
    <source>
        <dbReference type="EMBL" id="CDL91404.1"/>
    </source>
</evidence>
<dbReference type="AlphaFoldDB" id="W6N7Q7"/>
<evidence type="ECO:0000259" key="4">
    <source>
        <dbReference type="PROSITE" id="PS50949"/>
    </source>
</evidence>
<gene>
    <name evidence="5" type="ORF">CTDIVETGP_1474</name>
</gene>
<dbReference type="CDD" id="cd07377">
    <property type="entry name" value="WHTH_GntR"/>
    <property type="match status" value="1"/>
</dbReference>
<dbReference type="Gene3D" id="1.20.120.530">
    <property type="entry name" value="GntR ligand-binding domain-like"/>
    <property type="match status" value="1"/>
</dbReference>
<dbReference type="Proteomes" id="UP000019482">
    <property type="component" value="Unassembled WGS sequence"/>
</dbReference>
<keyword evidence="3" id="KW-0804">Transcription</keyword>
<protein>
    <submittedName>
        <fullName evidence="5">Transcriptional regulator, GntR family</fullName>
    </submittedName>
</protein>
<keyword evidence="1" id="KW-0805">Transcription regulation</keyword>
<dbReference type="SUPFAM" id="SSF48008">
    <property type="entry name" value="GntR ligand-binding domain-like"/>
    <property type="match status" value="1"/>
</dbReference>
<dbReference type="SUPFAM" id="SSF46785">
    <property type="entry name" value="Winged helix' DNA-binding domain"/>
    <property type="match status" value="1"/>
</dbReference>
<evidence type="ECO:0000256" key="2">
    <source>
        <dbReference type="ARBA" id="ARBA00023125"/>
    </source>
</evidence>
<dbReference type="Pfam" id="PF00392">
    <property type="entry name" value="GntR"/>
    <property type="match status" value="1"/>
</dbReference>